<dbReference type="CDD" id="cd00755">
    <property type="entry name" value="YgdL_like"/>
    <property type="match status" value="1"/>
</dbReference>
<dbReference type="RefSeq" id="WP_154441874.1">
    <property type="nucleotide sequence ID" value="NZ_VUNQ01000042.1"/>
</dbReference>
<dbReference type="AlphaFoldDB" id="A0A6N7XL01"/>
<name>A0A6N7XL01_9FIRM</name>
<dbReference type="InterPro" id="IPR045886">
    <property type="entry name" value="ThiF/MoeB/HesA"/>
</dbReference>
<feature type="domain" description="THIF-type NAD/FAD binding fold" evidence="1">
    <location>
        <begin position="10"/>
        <end position="247"/>
    </location>
</feature>
<dbReference type="InterPro" id="IPR000594">
    <property type="entry name" value="ThiF_NAD_FAD-bd"/>
</dbReference>
<dbReference type="InterPro" id="IPR035985">
    <property type="entry name" value="Ubiquitin-activating_enz"/>
</dbReference>
<dbReference type="GO" id="GO:0008641">
    <property type="term" value="F:ubiquitin-like modifier activating enzyme activity"/>
    <property type="evidence" value="ECO:0007669"/>
    <property type="project" value="InterPro"/>
</dbReference>
<dbReference type="GO" id="GO:0061503">
    <property type="term" value="F:tRNA threonylcarbamoyladenosine dehydratase"/>
    <property type="evidence" value="ECO:0007669"/>
    <property type="project" value="TreeGrafter"/>
</dbReference>
<dbReference type="Pfam" id="PF00899">
    <property type="entry name" value="ThiF"/>
    <property type="match status" value="1"/>
</dbReference>
<evidence type="ECO:0000313" key="2">
    <source>
        <dbReference type="EMBL" id="MSU02751.1"/>
    </source>
</evidence>
<evidence type="ECO:0000313" key="3">
    <source>
        <dbReference type="Proteomes" id="UP000469523"/>
    </source>
</evidence>
<dbReference type="Proteomes" id="UP000469523">
    <property type="component" value="Unassembled WGS sequence"/>
</dbReference>
<dbReference type="PANTHER" id="PTHR43267">
    <property type="entry name" value="TRNA THREONYLCARBAMOYLADENOSINE DEHYDRATASE"/>
    <property type="match status" value="1"/>
</dbReference>
<dbReference type="EMBL" id="VUNQ01000042">
    <property type="protein sequence ID" value="MSU02751.1"/>
    <property type="molecule type" value="Genomic_DNA"/>
</dbReference>
<reference evidence="2 3" key="1">
    <citation type="submission" date="2019-09" db="EMBL/GenBank/DDBJ databases">
        <title>In-depth cultivation of the pig gut microbiome towards novel bacterial diversity and tailored functional studies.</title>
        <authorList>
            <person name="Wylensek D."/>
            <person name="Hitch T.C.A."/>
            <person name="Clavel T."/>
        </authorList>
    </citation>
    <scope>NUCLEOTIDE SEQUENCE [LARGE SCALE GENOMIC DNA]</scope>
    <source>
        <strain evidence="2 3">WCA3-693-APC-4?</strain>
    </source>
</reference>
<sequence length="250" mass="27601">MNEFSRTELLLGTEGVDKLRNSSIAVFGVGGVGSFTVEALVRSGVGNISIIDDDKVCLTNINRQLIATRKTIGKNKVEVMRDRILEINPKVNVEIHQTFYGKDNADEFDLSKYDYIVDAIDTVSSKLMLIERAKKCNTPIISSMGAGNKLDPTKFQVTDIYKTSICPLARAMRSELRKRGIDSLKVVYSQEPALKPIENEEDNCNTKCVCPPGTQRKCTARRQIPGSVAFVPSVVGLIIAGEVIKDIIEF</sequence>
<accession>A0A6N7XL01</accession>
<organism evidence="2 3">
    <name type="scientific">Tissierella pigra</name>
    <dbReference type="NCBI Taxonomy" id="2607614"/>
    <lineage>
        <taxon>Bacteria</taxon>
        <taxon>Bacillati</taxon>
        <taxon>Bacillota</taxon>
        <taxon>Tissierellia</taxon>
        <taxon>Tissierellales</taxon>
        <taxon>Tissierellaceae</taxon>
        <taxon>Tissierella</taxon>
    </lineage>
</organism>
<gene>
    <name evidence="2" type="ORF">FYJ83_14915</name>
</gene>
<proteinExistence type="predicted"/>
<dbReference type="Gene3D" id="3.40.50.720">
    <property type="entry name" value="NAD(P)-binding Rossmann-like Domain"/>
    <property type="match status" value="1"/>
</dbReference>
<dbReference type="PANTHER" id="PTHR43267:SF1">
    <property type="entry name" value="TRNA THREONYLCARBAMOYLADENOSINE DEHYDRATASE"/>
    <property type="match status" value="1"/>
</dbReference>
<dbReference type="SUPFAM" id="SSF69572">
    <property type="entry name" value="Activating enzymes of the ubiquitin-like proteins"/>
    <property type="match status" value="1"/>
</dbReference>
<protein>
    <submittedName>
        <fullName evidence="2">tRNA threonylcarbamoyladenosine dehydratase</fullName>
    </submittedName>
</protein>
<evidence type="ECO:0000259" key="1">
    <source>
        <dbReference type="Pfam" id="PF00899"/>
    </source>
</evidence>
<comment type="caution">
    <text evidence="2">The sequence shown here is derived from an EMBL/GenBank/DDBJ whole genome shotgun (WGS) entry which is preliminary data.</text>
</comment>
<dbReference type="FunFam" id="3.40.50.720:FF:000141">
    <property type="entry name" value="tRNA threonylcarbamoyladenosine dehydratase"/>
    <property type="match status" value="1"/>
</dbReference>
<dbReference type="GO" id="GO:0061504">
    <property type="term" value="P:cyclic threonylcarbamoyladenosine biosynthetic process"/>
    <property type="evidence" value="ECO:0007669"/>
    <property type="project" value="TreeGrafter"/>
</dbReference>
<keyword evidence="3" id="KW-1185">Reference proteome</keyword>